<name>A0A6M3X5H4_9ZZZZ</name>
<accession>A0A6M3X5H4</accession>
<sequence length="56" mass="6562">MWISLSEEVVKIDGDMIMINPKVMVAGKLYKFRFKDGEYGIYKTMRAGKIVVLYER</sequence>
<organism evidence="1">
    <name type="scientific">viral metagenome</name>
    <dbReference type="NCBI Taxonomy" id="1070528"/>
    <lineage>
        <taxon>unclassified sequences</taxon>
        <taxon>metagenomes</taxon>
        <taxon>organismal metagenomes</taxon>
    </lineage>
</organism>
<evidence type="ECO:0000313" key="1">
    <source>
        <dbReference type="EMBL" id="QJH93024.1"/>
    </source>
</evidence>
<proteinExistence type="predicted"/>
<dbReference type="AlphaFoldDB" id="A0A6M3X5H4"/>
<gene>
    <name evidence="1" type="ORF">MM171B02517_0011</name>
</gene>
<reference evidence="1" key="1">
    <citation type="submission" date="2020-03" db="EMBL/GenBank/DDBJ databases">
        <title>The deep terrestrial virosphere.</title>
        <authorList>
            <person name="Holmfeldt K."/>
            <person name="Nilsson E."/>
            <person name="Simone D."/>
            <person name="Lopez-Fernandez M."/>
            <person name="Wu X."/>
            <person name="de Brujin I."/>
            <person name="Lundin D."/>
            <person name="Andersson A."/>
            <person name="Bertilsson S."/>
            <person name="Dopson M."/>
        </authorList>
    </citation>
    <scope>NUCLEOTIDE SEQUENCE</scope>
    <source>
        <strain evidence="1">MM171B02517</strain>
    </source>
</reference>
<dbReference type="EMBL" id="MT143939">
    <property type="protein sequence ID" value="QJH93024.1"/>
    <property type="molecule type" value="Genomic_DNA"/>
</dbReference>
<protein>
    <submittedName>
        <fullName evidence="1">Uncharacterized protein</fullName>
    </submittedName>
</protein>